<proteinExistence type="predicted"/>
<comment type="caution">
    <text evidence="2">The sequence shown here is derived from an EMBL/GenBank/DDBJ whole genome shotgun (WGS) entry which is preliminary data.</text>
</comment>
<reference evidence="2" key="1">
    <citation type="submission" date="2021-02" db="EMBL/GenBank/DDBJ databases">
        <authorList>
            <person name="Dougan E. K."/>
            <person name="Rhodes N."/>
            <person name="Thang M."/>
            <person name="Chan C."/>
        </authorList>
    </citation>
    <scope>NUCLEOTIDE SEQUENCE</scope>
</reference>
<evidence type="ECO:0000313" key="3">
    <source>
        <dbReference type="Proteomes" id="UP000626109"/>
    </source>
</evidence>
<dbReference type="AlphaFoldDB" id="A0A813KBZ8"/>
<dbReference type="InterPro" id="IPR012340">
    <property type="entry name" value="NA-bd_OB-fold"/>
</dbReference>
<feature type="domain" description="Single-stranded DNA binding protein Ssb-like OB fold" evidence="1">
    <location>
        <begin position="280"/>
        <end position="369"/>
    </location>
</feature>
<accession>A0A813KBZ8</accession>
<gene>
    <name evidence="2" type="ORF">PGLA2088_LOCUS31194</name>
</gene>
<dbReference type="Proteomes" id="UP000626109">
    <property type="component" value="Unassembled WGS sequence"/>
</dbReference>
<evidence type="ECO:0000259" key="1">
    <source>
        <dbReference type="Pfam" id="PF21473"/>
    </source>
</evidence>
<protein>
    <recommendedName>
        <fullName evidence="1">Single-stranded DNA binding protein Ssb-like OB fold domain-containing protein</fullName>
    </recommendedName>
</protein>
<dbReference type="Gene3D" id="2.40.50.140">
    <property type="entry name" value="Nucleic acid-binding proteins"/>
    <property type="match status" value="1"/>
</dbReference>
<name>A0A813KBZ8_POLGL</name>
<evidence type="ECO:0000313" key="2">
    <source>
        <dbReference type="EMBL" id="CAE8699517.1"/>
    </source>
</evidence>
<dbReference type="Pfam" id="PF21473">
    <property type="entry name" value="OB_Ssb-like"/>
    <property type="match status" value="1"/>
</dbReference>
<dbReference type="EMBL" id="CAJNNW010029221">
    <property type="protein sequence ID" value="CAE8699517.1"/>
    <property type="molecule type" value="Genomic_DNA"/>
</dbReference>
<sequence>MAVVSVPGALSDDELRLKCEELMIFAPREGAFLELPAGKAQADVIVKFSRAQGSLAFWIESADASSPLKGPLNVLATVPLEDYALRGIPEGTYTIHAMLWEVAAGAPDAQPRTSEELLGSSSAFRLLRGRTSVSFTVKRFEDFVPKYEWKPVAHWHRLPPGLEIVLDLGGSGDRKARIPQPWQWDARVAGEAAKRVAERRTKSEERESGPHPFFFPDFEGHLVRMRASCEERQFSGRQDASRCSASYKYALLMDMDAACGQKYGLAVLPLSHLSGVASIRPDSVHVNAIVKVLSCEAKLQCFVEGGDLSNASRFSRLVVGDETGTVMLQIGIQHHKLCDPGATVVLRGAHVETFCGQIRLGLGRWGRLTPVEDAAFVPNTSNDISAVDYALVAT</sequence>
<dbReference type="InterPro" id="IPR048970">
    <property type="entry name" value="OB_Ssb-like"/>
</dbReference>
<dbReference type="SUPFAM" id="SSF50249">
    <property type="entry name" value="Nucleic acid-binding proteins"/>
    <property type="match status" value="1"/>
</dbReference>
<dbReference type="PANTHER" id="PTHR31472">
    <property type="entry name" value="OS05G0244600 PROTEIN"/>
    <property type="match status" value="1"/>
</dbReference>
<dbReference type="PANTHER" id="PTHR31472:SF5">
    <property type="entry name" value="OS05G0244600 PROTEIN"/>
    <property type="match status" value="1"/>
</dbReference>
<organism evidence="2 3">
    <name type="scientific">Polarella glacialis</name>
    <name type="common">Dinoflagellate</name>
    <dbReference type="NCBI Taxonomy" id="89957"/>
    <lineage>
        <taxon>Eukaryota</taxon>
        <taxon>Sar</taxon>
        <taxon>Alveolata</taxon>
        <taxon>Dinophyceae</taxon>
        <taxon>Suessiales</taxon>
        <taxon>Suessiaceae</taxon>
        <taxon>Polarella</taxon>
    </lineage>
</organism>